<accession>A0A0K6I4R4</accession>
<proteinExistence type="predicted"/>
<sequence>MELSEHDLAAYLAANPEFFERHAELLTTVQLQSPHGNRAVSLQERQMEMLRDKMRTLEHRLAAMMRNAVDNETLAGKLLLWARDVMLAQQGEPAQLPQSLQDALKTGFDLPMTALKLWPVREQFAALDFATGVSDDAKTFAASLAAPFVGPNPGFEAAHWLPDAQMAQSLALIPLQNPHTSMCMGLLVLASPDSQRFTADMGTDFLTLIGQLASAALVGLIAR</sequence>
<dbReference type="InterPro" id="IPR029016">
    <property type="entry name" value="GAF-like_dom_sf"/>
</dbReference>
<evidence type="ECO:0000313" key="2">
    <source>
        <dbReference type="EMBL" id="CUA98105.1"/>
    </source>
</evidence>
<gene>
    <name evidence="2" type="ORF">Ga0061069_106217</name>
</gene>
<feature type="coiled-coil region" evidence="1">
    <location>
        <begin position="40"/>
        <end position="67"/>
    </location>
</feature>
<organism evidence="2 3">
    <name type="scientific">Thiomonas bhubaneswarensis</name>
    <dbReference type="NCBI Taxonomy" id="339866"/>
    <lineage>
        <taxon>Bacteria</taxon>
        <taxon>Pseudomonadati</taxon>
        <taxon>Pseudomonadota</taxon>
        <taxon>Betaproteobacteria</taxon>
        <taxon>Burkholderiales</taxon>
        <taxon>Thiomonas</taxon>
    </lineage>
</organism>
<keyword evidence="1" id="KW-0175">Coiled coil</keyword>
<dbReference type="Gene3D" id="3.30.450.40">
    <property type="match status" value="1"/>
</dbReference>
<dbReference type="OrthoDB" id="8525200at2"/>
<dbReference type="EMBL" id="CYHF01000006">
    <property type="protein sequence ID" value="CUA98105.1"/>
    <property type="molecule type" value="Genomic_DNA"/>
</dbReference>
<dbReference type="STRING" id="339866.GCA_001418255_02008"/>
<reference evidence="3" key="1">
    <citation type="submission" date="2015-08" db="EMBL/GenBank/DDBJ databases">
        <authorList>
            <person name="Varghese N."/>
        </authorList>
    </citation>
    <scope>NUCLEOTIDE SEQUENCE [LARGE SCALE GENOMIC DNA]</scope>
    <source>
        <strain evidence="3">DSM 18181</strain>
    </source>
</reference>
<name>A0A0K6I4R4_9BURK</name>
<protein>
    <submittedName>
        <fullName evidence="2">Uncharacterized conserved protein YigA, DUF484 family</fullName>
    </submittedName>
</protein>
<dbReference type="Proteomes" id="UP000183649">
    <property type="component" value="Unassembled WGS sequence"/>
</dbReference>
<evidence type="ECO:0000256" key="1">
    <source>
        <dbReference type="SAM" id="Coils"/>
    </source>
</evidence>
<evidence type="ECO:0000313" key="3">
    <source>
        <dbReference type="Proteomes" id="UP000183649"/>
    </source>
</evidence>
<dbReference type="InterPro" id="IPR007435">
    <property type="entry name" value="DUF484"/>
</dbReference>
<dbReference type="PANTHER" id="PTHR38765">
    <property type="entry name" value="DUF484 DOMAIN-CONTAINING PROTEIN"/>
    <property type="match status" value="1"/>
</dbReference>
<dbReference type="RefSeq" id="WP_055450869.1">
    <property type="nucleotide sequence ID" value="NZ_CYHF01000006.1"/>
</dbReference>
<dbReference type="AlphaFoldDB" id="A0A0K6I4R4"/>
<dbReference type="PANTHER" id="PTHR38765:SF1">
    <property type="entry name" value="DUF484 DOMAIN-CONTAINING PROTEIN"/>
    <property type="match status" value="1"/>
</dbReference>
<keyword evidence="3" id="KW-1185">Reference proteome</keyword>
<dbReference type="Pfam" id="PF04340">
    <property type="entry name" value="DUF484"/>
    <property type="match status" value="1"/>
</dbReference>